<organism evidence="1 2">
    <name type="scientific">Wenyingzhuangia gilva</name>
    <dbReference type="NCBI Taxonomy" id="3057677"/>
    <lineage>
        <taxon>Bacteria</taxon>
        <taxon>Pseudomonadati</taxon>
        <taxon>Bacteroidota</taxon>
        <taxon>Flavobacteriia</taxon>
        <taxon>Flavobacteriales</taxon>
        <taxon>Flavobacteriaceae</taxon>
        <taxon>Wenyingzhuangia</taxon>
    </lineage>
</organism>
<comment type="caution">
    <text evidence="1">The sequence shown here is derived from an EMBL/GenBank/DDBJ whole genome shotgun (WGS) entry which is preliminary data.</text>
</comment>
<gene>
    <name evidence="1" type="ORF">QVZ41_05055</name>
</gene>
<keyword evidence="2" id="KW-1185">Reference proteome</keyword>
<name>A0ABT8VQH2_9FLAO</name>
<evidence type="ECO:0000313" key="1">
    <source>
        <dbReference type="EMBL" id="MDO3694219.1"/>
    </source>
</evidence>
<sequence length="204" mass="23830">MKIKIMLFGILIFSQVHSQDIKTDDFQKMLDHQNLSFSIPEGFRVGKNMLDYNWCEDNQNNKKIVKTLISEDESILVGITLQPLESEETIALIKKMVPNYNPELAFNKYILSIIDPTDKYSFKYAPAFLKKKFNADIGYIFRRACTNNYLDKYSNNKIVMISKKGHGFFMLSVLYKDGVENIKQKIINHISHVLKFKEEKKVEE</sequence>
<accession>A0ABT8VQH2</accession>
<dbReference type="RefSeq" id="WP_302883456.1">
    <property type="nucleotide sequence ID" value="NZ_JAUMIT010000001.1"/>
</dbReference>
<reference evidence="1" key="1">
    <citation type="submission" date="2023-07" db="EMBL/GenBank/DDBJ databases">
        <title>Wenyingzhuangia sp. chi5 genome sequencing and assembly.</title>
        <authorList>
            <person name="Park S."/>
        </authorList>
    </citation>
    <scope>NUCLEOTIDE SEQUENCE</scope>
    <source>
        <strain evidence="1">Chi5</strain>
    </source>
</reference>
<evidence type="ECO:0000313" key="2">
    <source>
        <dbReference type="Proteomes" id="UP001168642"/>
    </source>
</evidence>
<dbReference type="Proteomes" id="UP001168642">
    <property type="component" value="Unassembled WGS sequence"/>
</dbReference>
<protein>
    <submittedName>
        <fullName evidence="1">Uncharacterized protein</fullName>
    </submittedName>
</protein>
<dbReference type="EMBL" id="JAUMIT010000001">
    <property type="protein sequence ID" value="MDO3694219.1"/>
    <property type="molecule type" value="Genomic_DNA"/>
</dbReference>
<proteinExistence type="predicted"/>